<dbReference type="Pfam" id="PF02829">
    <property type="entry name" value="3H"/>
    <property type="match status" value="1"/>
</dbReference>
<dbReference type="AlphaFoldDB" id="A0A1S1V589"/>
<gene>
    <name evidence="4" type="primary">niaR</name>
    <name evidence="4" type="ORF">EUAN_21020</name>
</gene>
<feature type="domain" description="3H" evidence="2">
    <location>
        <begin position="72"/>
        <end position="168"/>
    </location>
</feature>
<keyword evidence="5" id="KW-1185">Reference proteome</keyword>
<organism evidence="4 5">
    <name type="scientific">Andreesenia angusta</name>
    <dbReference type="NCBI Taxonomy" id="39480"/>
    <lineage>
        <taxon>Bacteria</taxon>
        <taxon>Bacillati</taxon>
        <taxon>Bacillota</taxon>
        <taxon>Tissierellia</taxon>
        <taxon>Tissierellales</taxon>
        <taxon>Gottschalkiaceae</taxon>
        <taxon>Andreesenia</taxon>
    </lineage>
</organism>
<dbReference type="OrthoDB" id="9792661at2"/>
<feature type="binding site" evidence="1">
    <location>
        <position position="145"/>
    </location>
    <ligand>
        <name>Ni(2+)</name>
        <dbReference type="ChEBI" id="CHEBI:49786"/>
    </ligand>
</feature>
<sequence>MNTEERRRCIGEELNKSEGPLKGTELAKLFGVSRQVIVQDIAILRAEGLPVIATPNGYIIIKPSENNLLKKVAVKHSREGLADELGIMLDYGARIIDVVVEHPVYGEIVGNLNINCKEDLVDFMDRISKQDIEPLSALTEGIHIHTVEVPNEETFEKMMDELRKYNFLV</sequence>
<evidence type="ECO:0000259" key="3">
    <source>
        <dbReference type="Pfam" id="PF08279"/>
    </source>
</evidence>
<evidence type="ECO:0000259" key="2">
    <source>
        <dbReference type="Pfam" id="PF02829"/>
    </source>
</evidence>
<dbReference type="Proteomes" id="UP000180254">
    <property type="component" value="Unassembled WGS sequence"/>
</dbReference>
<dbReference type="InterPro" id="IPR004173">
    <property type="entry name" value="3H_domain"/>
</dbReference>
<dbReference type="SUPFAM" id="SSF75500">
    <property type="entry name" value="Putative transcriptional regulator TM1602, C-terminal domain"/>
    <property type="match status" value="1"/>
</dbReference>
<dbReference type="Pfam" id="PF08279">
    <property type="entry name" value="HTH_11"/>
    <property type="match status" value="1"/>
</dbReference>
<dbReference type="PIRSF" id="PIRSF037847">
    <property type="entry name" value="NiaR"/>
    <property type="match status" value="1"/>
</dbReference>
<feature type="domain" description="Helix-turn-helix type 11" evidence="3">
    <location>
        <begin position="6"/>
        <end position="59"/>
    </location>
</feature>
<dbReference type="InterPro" id="IPR036388">
    <property type="entry name" value="WH-like_DNA-bd_sf"/>
</dbReference>
<name>A0A1S1V589_9FIRM</name>
<feature type="binding site" evidence="1">
    <location>
        <position position="76"/>
    </location>
    <ligand>
        <name>Ni(2+)</name>
        <dbReference type="ChEBI" id="CHEBI:49786"/>
    </ligand>
</feature>
<keyword evidence="1" id="KW-0479">Metal-binding</keyword>
<dbReference type="SUPFAM" id="SSF46785">
    <property type="entry name" value="Winged helix' DNA-binding domain"/>
    <property type="match status" value="1"/>
</dbReference>
<reference evidence="4 5" key="1">
    <citation type="submission" date="2016-09" db="EMBL/GenBank/DDBJ databases">
        <title>Genome sequence of Eubacterium angustum.</title>
        <authorList>
            <person name="Poehlein A."/>
            <person name="Daniel R."/>
        </authorList>
    </citation>
    <scope>NUCLEOTIDE SEQUENCE [LARGE SCALE GENOMIC DNA]</scope>
    <source>
        <strain evidence="4 5">DSM 1989</strain>
    </source>
</reference>
<dbReference type="GO" id="GO:0046872">
    <property type="term" value="F:metal ion binding"/>
    <property type="evidence" value="ECO:0007669"/>
    <property type="project" value="UniProtKB-KW"/>
</dbReference>
<dbReference type="InterPro" id="IPR013196">
    <property type="entry name" value="HTH_11"/>
</dbReference>
<dbReference type="InterPro" id="IPR035922">
    <property type="entry name" value="3H_dom_sf"/>
</dbReference>
<feature type="binding site" evidence="1">
    <location>
        <position position="143"/>
    </location>
    <ligand>
        <name>Ni(2+)</name>
        <dbReference type="ChEBI" id="CHEBI:49786"/>
    </ligand>
</feature>
<protein>
    <submittedName>
        <fullName evidence="4">Putative transcription repressor NiaR</fullName>
    </submittedName>
</protein>
<dbReference type="Gene3D" id="3.30.1340.20">
    <property type="entry name" value="3H domain"/>
    <property type="match status" value="1"/>
</dbReference>
<dbReference type="Gene3D" id="1.10.10.10">
    <property type="entry name" value="Winged helix-like DNA-binding domain superfamily/Winged helix DNA-binding domain"/>
    <property type="match status" value="1"/>
</dbReference>
<dbReference type="STRING" id="39480.EUAN_21020"/>
<evidence type="ECO:0000313" key="5">
    <source>
        <dbReference type="Proteomes" id="UP000180254"/>
    </source>
</evidence>
<evidence type="ECO:0000313" key="4">
    <source>
        <dbReference type="EMBL" id="OHW61560.1"/>
    </source>
</evidence>
<feature type="binding site" evidence="1">
    <location>
        <position position="84"/>
    </location>
    <ligand>
        <name>Ni(2+)</name>
        <dbReference type="ChEBI" id="CHEBI:49786"/>
    </ligand>
</feature>
<evidence type="ECO:0000256" key="1">
    <source>
        <dbReference type="PIRSR" id="PIRSR037847-1"/>
    </source>
</evidence>
<accession>A0A1S1V589</accession>
<comment type="caution">
    <text evidence="4">The sequence shown here is derived from an EMBL/GenBank/DDBJ whole genome shotgun (WGS) entry which is preliminary data.</text>
</comment>
<dbReference type="PANTHER" id="PTHR40068:SF1">
    <property type="entry name" value="TRANSCRIPTION REPRESSOR NIAR-RELATED"/>
    <property type="match status" value="1"/>
</dbReference>
<proteinExistence type="predicted"/>
<keyword evidence="1" id="KW-0533">Nickel</keyword>
<dbReference type="PANTHER" id="PTHR40068">
    <property type="entry name" value="TRANSCRIPTION REPRESSOR NIAR-RELATED"/>
    <property type="match status" value="1"/>
</dbReference>
<dbReference type="InterPro" id="IPR036390">
    <property type="entry name" value="WH_DNA-bd_sf"/>
</dbReference>
<dbReference type="InterPro" id="IPR026043">
    <property type="entry name" value="NadR"/>
</dbReference>
<dbReference type="EMBL" id="MKIE01000011">
    <property type="protein sequence ID" value="OHW61560.1"/>
    <property type="molecule type" value="Genomic_DNA"/>
</dbReference>